<evidence type="ECO:0000313" key="2">
    <source>
        <dbReference type="Proteomes" id="UP001162992"/>
    </source>
</evidence>
<evidence type="ECO:0000313" key="1">
    <source>
        <dbReference type="EMBL" id="KAJ7526460.1"/>
    </source>
</evidence>
<proteinExistence type="predicted"/>
<sequence length="350" mass="37410">MTSYWKKLTKRLFEKKPKKKGASDVIREFDESKEMISKELEEKKGEFKEKVSLLYKTSETKTQILMKKPDDSIVEEHALHTLNLIQDLAKAGFPGASILSESLARYGAAALPGPSTFLLLKASVFVIDEPEPVIEVPVEAAVDEKKRELPVEEVEKPPVIAEKEVLIEPKPAEDTGEPTESPAAPEEKTVTTEESVKSKALTEAAVAAPSTSEPATVVTPARPENVPDAAPVSKADESSEAPKVEKPVSNLTSETKFAAALPPERATPEKAPEAAPISKADKLKDVLEPEKKPVSYPTPQTGSAAAVPTAIATADKVPDAAPAYESKDAPKIEEAAVSDPKPQTAPAPSA</sequence>
<keyword evidence="2" id="KW-1185">Reference proteome</keyword>
<dbReference type="Proteomes" id="UP001162992">
    <property type="component" value="Chromosome 16"/>
</dbReference>
<dbReference type="EMBL" id="CM055107">
    <property type="protein sequence ID" value="KAJ7526460.1"/>
    <property type="molecule type" value="Genomic_DNA"/>
</dbReference>
<accession>A0ACC2B9Q3</accession>
<reference evidence="2" key="1">
    <citation type="journal article" date="2024" name="Proc. Natl. Acad. Sci. U.S.A.">
        <title>Extraordinary preservation of gene collinearity over three hundred million years revealed in homosporous lycophytes.</title>
        <authorList>
            <person name="Li C."/>
            <person name="Wickell D."/>
            <person name="Kuo L.Y."/>
            <person name="Chen X."/>
            <person name="Nie B."/>
            <person name="Liao X."/>
            <person name="Peng D."/>
            <person name="Ji J."/>
            <person name="Jenkins J."/>
            <person name="Williams M."/>
            <person name="Shu S."/>
            <person name="Plott C."/>
            <person name="Barry K."/>
            <person name="Rajasekar S."/>
            <person name="Grimwood J."/>
            <person name="Han X."/>
            <person name="Sun S."/>
            <person name="Hou Z."/>
            <person name="He W."/>
            <person name="Dai G."/>
            <person name="Sun C."/>
            <person name="Schmutz J."/>
            <person name="Leebens-Mack J.H."/>
            <person name="Li F.W."/>
            <person name="Wang L."/>
        </authorList>
    </citation>
    <scope>NUCLEOTIDE SEQUENCE [LARGE SCALE GENOMIC DNA]</scope>
    <source>
        <strain evidence="2">cv. PW_Plant_1</strain>
    </source>
</reference>
<name>A0ACC2B9Q3_DIPCM</name>
<comment type="caution">
    <text evidence="1">The sequence shown here is derived from an EMBL/GenBank/DDBJ whole genome shotgun (WGS) entry which is preliminary data.</text>
</comment>
<gene>
    <name evidence="1" type="ORF">O6H91_16G007400</name>
</gene>
<protein>
    <submittedName>
        <fullName evidence="1">Uncharacterized protein</fullName>
    </submittedName>
</protein>
<organism evidence="1 2">
    <name type="scientific">Diphasiastrum complanatum</name>
    <name type="common">Issler's clubmoss</name>
    <name type="synonym">Lycopodium complanatum</name>
    <dbReference type="NCBI Taxonomy" id="34168"/>
    <lineage>
        <taxon>Eukaryota</taxon>
        <taxon>Viridiplantae</taxon>
        <taxon>Streptophyta</taxon>
        <taxon>Embryophyta</taxon>
        <taxon>Tracheophyta</taxon>
        <taxon>Lycopodiopsida</taxon>
        <taxon>Lycopodiales</taxon>
        <taxon>Lycopodiaceae</taxon>
        <taxon>Lycopodioideae</taxon>
        <taxon>Diphasiastrum</taxon>
    </lineage>
</organism>